<evidence type="ECO:0000256" key="1">
    <source>
        <dbReference type="ARBA" id="ARBA00006987"/>
    </source>
</evidence>
<dbReference type="SUPFAM" id="SSF53850">
    <property type="entry name" value="Periplasmic binding protein-like II"/>
    <property type="match status" value="1"/>
</dbReference>
<name>A0A7Y9LIJ0_9BURK</name>
<sequence>MTLSTTPWWRRGARLAAALLGLSMLNGVQAASVSAPAPAFPVKPIRIVVGFGPGGLGDTVTRALAQKMSESTGQSVIVENAPGAGGITAASTVARAAPDGYTLLLVSGQNAFSPYLFKSLPYDPVQSFSMISTIGTFHFLLVVDKDSPLKTVNDLVVAARNDPAHVNIGTISVGSAQHLSASLFSTMTRIPVPIVPFKSTGEVVGALRGRNVQVAMETVTGVLGQVKGGALRAIATSSTQRLSFLPDVPTIAESGVPGLASYESDSWNGIVAPANTPPEIVARLNQEIAKALQSPDLRQRFIDLGIEPGSSTPEALKAVFEKDARKWRTVIEQAQIEKQ</sequence>
<dbReference type="CDD" id="cd13578">
    <property type="entry name" value="PBP2_Bug27"/>
    <property type="match status" value="1"/>
</dbReference>
<gene>
    <name evidence="3" type="ORF">FHW18_000255</name>
</gene>
<comment type="similarity">
    <text evidence="1">Belongs to the UPF0065 (bug) family.</text>
</comment>
<accession>A0A7Y9LIJ0</accession>
<dbReference type="AlphaFoldDB" id="A0A7Y9LIJ0"/>
<dbReference type="Gene3D" id="3.40.190.150">
    <property type="entry name" value="Bordetella uptake gene, domain 1"/>
    <property type="match status" value="1"/>
</dbReference>
<dbReference type="InterPro" id="IPR042100">
    <property type="entry name" value="Bug_dom1"/>
</dbReference>
<evidence type="ECO:0000313" key="3">
    <source>
        <dbReference type="EMBL" id="NYE80984.1"/>
    </source>
</evidence>
<dbReference type="PANTHER" id="PTHR42928:SF5">
    <property type="entry name" value="BLR1237 PROTEIN"/>
    <property type="match status" value="1"/>
</dbReference>
<evidence type="ECO:0000313" key="4">
    <source>
        <dbReference type="Proteomes" id="UP000542125"/>
    </source>
</evidence>
<organism evidence="3 4">
    <name type="scientific">Pigmentiphaga litoralis</name>
    <dbReference type="NCBI Taxonomy" id="516702"/>
    <lineage>
        <taxon>Bacteria</taxon>
        <taxon>Pseudomonadati</taxon>
        <taxon>Pseudomonadota</taxon>
        <taxon>Betaproteobacteria</taxon>
        <taxon>Burkholderiales</taxon>
        <taxon>Alcaligenaceae</taxon>
        <taxon>Pigmentiphaga</taxon>
    </lineage>
</organism>
<keyword evidence="3" id="KW-0675">Receptor</keyword>
<dbReference type="InterPro" id="IPR005064">
    <property type="entry name" value="BUG"/>
</dbReference>
<protein>
    <submittedName>
        <fullName evidence="3">Tripartite-type tricarboxylate transporter receptor subunit TctC</fullName>
    </submittedName>
</protein>
<keyword evidence="2" id="KW-0732">Signal</keyword>
<dbReference type="Proteomes" id="UP000542125">
    <property type="component" value="Unassembled WGS sequence"/>
</dbReference>
<reference evidence="3 4" key="1">
    <citation type="submission" date="2020-07" db="EMBL/GenBank/DDBJ databases">
        <title>Genomic Encyclopedia of Type Strains, Phase IV (KMG-V): Genome sequencing to study the core and pangenomes of soil and plant-associated prokaryotes.</title>
        <authorList>
            <person name="Whitman W."/>
        </authorList>
    </citation>
    <scope>NUCLEOTIDE SEQUENCE [LARGE SCALE GENOMIC DNA]</scope>
    <source>
        <strain evidence="3 4">SAS40</strain>
    </source>
</reference>
<dbReference type="PIRSF" id="PIRSF017082">
    <property type="entry name" value="YflP"/>
    <property type="match status" value="1"/>
</dbReference>
<proteinExistence type="inferred from homology"/>
<evidence type="ECO:0000256" key="2">
    <source>
        <dbReference type="SAM" id="SignalP"/>
    </source>
</evidence>
<dbReference type="PANTHER" id="PTHR42928">
    <property type="entry name" value="TRICARBOXYLATE-BINDING PROTEIN"/>
    <property type="match status" value="1"/>
</dbReference>
<keyword evidence="4" id="KW-1185">Reference proteome</keyword>
<dbReference type="Pfam" id="PF03401">
    <property type="entry name" value="TctC"/>
    <property type="match status" value="1"/>
</dbReference>
<feature type="signal peptide" evidence="2">
    <location>
        <begin position="1"/>
        <end position="30"/>
    </location>
</feature>
<comment type="caution">
    <text evidence="3">The sequence shown here is derived from an EMBL/GenBank/DDBJ whole genome shotgun (WGS) entry which is preliminary data.</text>
</comment>
<feature type="chain" id="PRO_5031436852" evidence="2">
    <location>
        <begin position="31"/>
        <end position="339"/>
    </location>
</feature>
<dbReference type="RefSeq" id="WP_179582568.1">
    <property type="nucleotide sequence ID" value="NZ_JACBYR010000001.1"/>
</dbReference>
<dbReference type="EMBL" id="JACBYR010000001">
    <property type="protein sequence ID" value="NYE80984.1"/>
    <property type="molecule type" value="Genomic_DNA"/>
</dbReference>
<dbReference type="Gene3D" id="3.40.190.10">
    <property type="entry name" value="Periplasmic binding protein-like II"/>
    <property type="match status" value="1"/>
</dbReference>